<dbReference type="PROSITE" id="PS50075">
    <property type="entry name" value="CARRIER"/>
    <property type="match status" value="1"/>
</dbReference>
<proteinExistence type="predicted"/>
<dbReference type="Gene3D" id="1.10.1200.10">
    <property type="entry name" value="ACP-like"/>
    <property type="match status" value="1"/>
</dbReference>
<dbReference type="Proteomes" id="UP000017984">
    <property type="component" value="Chromosome"/>
</dbReference>
<dbReference type="InterPro" id="IPR036736">
    <property type="entry name" value="ACP-like_sf"/>
</dbReference>
<organism evidence="2 3">
    <name type="scientific">Streptomyces roseochromogenus subsp. oscitans DS 12.976</name>
    <dbReference type="NCBI Taxonomy" id="1352936"/>
    <lineage>
        <taxon>Bacteria</taxon>
        <taxon>Bacillati</taxon>
        <taxon>Actinomycetota</taxon>
        <taxon>Actinomycetes</taxon>
        <taxon>Kitasatosporales</taxon>
        <taxon>Streptomycetaceae</taxon>
        <taxon>Streptomyces</taxon>
    </lineage>
</organism>
<feature type="domain" description="Carrier" evidence="1">
    <location>
        <begin position="1"/>
        <end position="75"/>
    </location>
</feature>
<protein>
    <recommendedName>
        <fullName evidence="1">Carrier domain-containing protein</fullName>
    </recommendedName>
</protein>
<dbReference type="EMBL" id="AWQX01000360">
    <property type="protein sequence ID" value="EST20037.1"/>
    <property type="molecule type" value="Genomic_DNA"/>
</dbReference>
<gene>
    <name evidence="2" type="ORF">M878_40210</name>
</gene>
<dbReference type="RefSeq" id="WP_023552871.1">
    <property type="nucleotide sequence ID" value="NZ_CM002285.1"/>
</dbReference>
<dbReference type="OrthoDB" id="3192863at2"/>
<accession>V6JJF3</accession>
<dbReference type="SUPFAM" id="SSF47336">
    <property type="entry name" value="ACP-like"/>
    <property type="match status" value="1"/>
</dbReference>
<dbReference type="STRING" id="1352936.M878_40210"/>
<keyword evidence="3" id="KW-1185">Reference proteome</keyword>
<name>V6JJF3_STRRC</name>
<evidence type="ECO:0000313" key="2">
    <source>
        <dbReference type="EMBL" id="EST20037.1"/>
    </source>
</evidence>
<evidence type="ECO:0000313" key="3">
    <source>
        <dbReference type="Proteomes" id="UP000017984"/>
    </source>
</evidence>
<dbReference type="InterPro" id="IPR009081">
    <property type="entry name" value="PP-bd_ACP"/>
</dbReference>
<evidence type="ECO:0000259" key="1">
    <source>
        <dbReference type="PROSITE" id="PS50075"/>
    </source>
</evidence>
<dbReference type="PATRIC" id="fig|1352936.5.peg.8324"/>
<dbReference type="HOGENOM" id="CLU_108696_3_2_11"/>
<sequence>MSAFDRLADLVSRVAEVPLETITPNSNLEQLDIDSLALVELSLRVNSDFGITVEDGDIQASDTVGSIAQFIDSKLPADLTQGASLPQ</sequence>
<comment type="caution">
    <text evidence="2">The sequence shown here is derived from an EMBL/GenBank/DDBJ whole genome shotgun (WGS) entry which is preliminary data.</text>
</comment>
<reference evidence="2 3" key="1">
    <citation type="journal article" date="2014" name="Genome Announc.">
        <title>Draft Genome Sequence of Streptomyces roseochromogenes subsp. oscitans DS 12.976, Producer of the Aminocoumarin Antibiotic Clorobiocin.</title>
        <authorList>
            <person name="Ruckert C."/>
            <person name="Kalinowski J."/>
            <person name="Heide L."/>
            <person name="Apel A.K."/>
        </authorList>
    </citation>
    <scope>NUCLEOTIDE SEQUENCE [LARGE SCALE GENOMIC DNA]</scope>
    <source>
        <strain evidence="2 3">DS 12.976</strain>
    </source>
</reference>
<dbReference type="AlphaFoldDB" id="V6JJF3"/>
<dbReference type="Pfam" id="PF00550">
    <property type="entry name" value="PP-binding"/>
    <property type="match status" value="1"/>
</dbReference>